<feature type="domain" description="Glycosyl transferase family 51" evidence="12">
    <location>
        <begin position="46"/>
        <end position="212"/>
    </location>
</feature>
<dbReference type="RefSeq" id="WP_071471361.1">
    <property type="nucleotide sequence ID" value="NZ_MDKE01000003.1"/>
</dbReference>
<keyword evidence="14" id="KW-1185">Reference proteome</keyword>
<evidence type="ECO:0000256" key="9">
    <source>
        <dbReference type="ARBA" id="ARBA00023136"/>
    </source>
</evidence>
<dbReference type="GO" id="GO:0009252">
    <property type="term" value="P:peptidoglycan biosynthetic process"/>
    <property type="evidence" value="ECO:0007669"/>
    <property type="project" value="UniProtKB-UniRule"/>
</dbReference>
<evidence type="ECO:0000256" key="5">
    <source>
        <dbReference type="ARBA" id="ARBA00022692"/>
    </source>
</evidence>
<evidence type="ECO:0000259" key="12">
    <source>
        <dbReference type="Pfam" id="PF00912"/>
    </source>
</evidence>
<comment type="caution">
    <text evidence="13">The sequence shown here is derived from an EMBL/GenBank/DDBJ whole genome shotgun (WGS) entry which is preliminary data.</text>
</comment>
<evidence type="ECO:0000256" key="8">
    <source>
        <dbReference type="ARBA" id="ARBA00022989"/>
    </source>
</evidence>
<dbReference type="InterPro" id="IPR036950">
    <property type="entry name" value="PBP_transglycosylase"/>
</dbReference>
<keyword evidence="10 11" id="KW-0961">Cell wall biogenesis/degradation</keyword>
<dbReference type="EC" id="2.4.99.28" evidence="11"/>
<comment type="subcellular location">
    <subcellularLocation>
        <location evidence="11">Cell inner membrane</location>
        <topology evidence="11">Single-pass membrane protein</topology>
    </subcellularLocation>
</comment>
<keyword evidence="9 11" id="KW-0472">Membrane</keyword>
<dbReference type="HAMAP" id="MF_00766">
    <property type="entry name" value="PGT_MtgA"/>
    <property type="match status" value="1"/>
</dbReference>
<dbReference type="UniPathway" id="UPA00219"/>
<gene>
    <name evidence="11" type="primary">mtgA</name>
    <name evidence="13" type="ORF">BFR47_08805</name>
</gene>
<comment type="similarity">
    <text evidence="11">Belongs to the glycosyltransferase 51 family.</text>
</comment>
<dbReference type="GO" id="GO:0008955">
    <property type="term" value="F:peptidoglycan glycosyltransferase activity"/>
    <property type="evidence" value="ECO:0007669"/>
    <property type="project" value="UniProtKB-UniRule"/>
</dbReference>
<dbReference type="OrthoDB" id="9766909at2"/>
<evidence type="ECO:0000256" key="7">
    <source>
        <dbReference type="ARBA" id="ARBA00022984"/>
    </source>
</evidence>
<organism evidence="13 14">
    <name type="scientific">Oceanisphaera psychrotolerans</name>
    <dbReference type="NCBI Taxonomy" id="1414654"/>
    <lineage>
        <taxon>Bacteria</taxon>
        <taxon>Pseudomonadati</taxon>
        <taxon>Pseudomonadota</taxon>
        <taxon>Gammaproteobacteria</taxon>
        <taxon>Aeromonadales</taxon>
        <taxon>Aeromonadaceae</taxon>
        <taxon>Oceanisphaera</taxon>
    </lineage>
</organism>
<evidence type="ECO:0000256" key="10">
    <source>
        <dbReference type="ARBA" id="ARBA00023316"/>
    </source>
</evidence>
<name>A0A1J4QKG8_9GAMM</name>
<dbReference type="STRING" id="1414654.BFR47_08805"/>
<keyword evidence="4 11" id="KW-0808">Transferase</keyword>
<evidence type="ECO:0000256" key="2">
    <source>
        <dbReference type="ARBA" id="ARBA00022519"/>
    </source>
</evidence>
<evidence type="ECO:0000256" key="4">
    <source>
        <dbReference type="ARBA" id="ARBA00022679"/>
    </source>
</evidence>
<protein>
    <recommendedName>
        <fullName evidence="11">Biosynthetic peptidoglycan transglycosylase</fullName>
        <ecNumber evidence="11">2.4.99.28</ecNumber>
    </recommendedName>
    <alternativeName>
        <fullName evidence="11">Glycan polymerase</fullName>
    </alternativeName>
    <alternativeName>
        <fullName evidence="11">Peptidoglycan glycosyltransferase MtgA</fullName>
        <shortName evidence="11">PGT</shortName>
    </alternativeName>
</protein>
<evidence type="ECO:0000256" key="3">
    <source>
        <dbReference type="ARBA" id="ARBA00022676"/>
    </source>
</evidence>
<dbReference type="PANTHER" id="PTHR30400">
    <property type="entry name" value="MONOFUNCTIONAL BIOSYNTHETIC PEPTIDOGLYCAN TRANSGLYCOSYLASE"/>
    <property type="match status" value="1"/>
</dbReference>
<comment type="pathway">
    <text evidence="11">Cell wall biogenesis; peptidoglycan biosynthesis.</text>
</comment>
<dbReference type="Gene3D" id="1.10.3810.10">
    <property type="entry name" value="Biosynthetic peptidoglycan transglycosylase-like"/>
    <property type="match status" value="1"/>
</dbReference>
<dbReference type="AlphaFoldDB" id="A0A1J4QKG8"/>
<evidence type="ECO:0000256" key="1">
    <source>
        <dbReference type="ARBA" id="ARBA00022475"/>
    </source>
</evidence>
<keyword evidence="8 11" id="KW-1133">Transmembrane helix</keyword>
<keyword evidence="3 11" id="KW-0328">Glycosyltransferase</keyword>
<dbReference type="Proteomes" id="UP000243073">
    <property type="component" value="Unassembled WGS sequence"/>
</dbReference>
<keyword evidence="2 11" id="KW-0997">Cell inner membrane</keyword>
<keyword evidence="5 11" id="KW-0812">Transmembrane</keyword>
<evidence type="ECO:0000256" key="11">
    <source>
        <dbReference type="HAMAP-Rule" id="MF_00766"/>
    </source>
</evidence>
<dbReference type="GO" id="GO:0016763">
    <property type="term" value="F:pentosyltransferase activity"/>
    <property type="evidence" value="ECO:0007669"/>
    <property type="project" value="InterPro"/>
</dbReference>
<keyword evidence="6 11" id="KW-0133">Cell shape</keyword>
<accession>A0A1J4QKG8</accession>
<dbReference type="EMBL" id="MDKE01000003">
    <property type="protein sequence ID" value="OIN13996.1"/>
    <property type="molecule type" value="Genomic_DNA"/>
</dbReference>
<evidence type="ECO:0000313" key="13">
    <source>
        <dbReference type="EMBL" id="OIN13996.1"/>
    </source>
</evidence>
<evidence type="ECO:0000256" key="6">
    <source>
        <dbReference type="ARBA" id="ARBA00022960"/>
    </source>
</evidence>
<dbReference type="GO" id="GO:0008360">
    <property type="term" value="P:regulation of cell shape"/>
    <property type="evidence" value="ECO:0007669"/>
    <property type="project" value="UniProtKB-KW"/>
</dbReference>
<dbReference type="GO" id="GO:0071555">
    <property type="term" value="P:cell wall organization"/>
    <property type="evidence" value="ECO:0007669"/>
    <property type="project" value="UniProtKB-KW"/>
</dbReference>
<comment type="catalytic activity">
    <reaction evidence="11">
        <text>[GlcNAc-(1-&gt;4)-Mur2Ac(oyl-L-Ala-gamma-D-Glu-L-Lys-D-Ala-D-Ala)](n)-di-trans,octa-cis-undecaprenyl diphosphate + beta-D-GlcNAc-(1-&gt;4)-Mur2Ac(oyl-L-Ala-gamma-D-Glu-L-Lys-D-Ala-D-Ala)-di-trans,octa-cis-undecaprenyl diphosphate = [GlcNAc-(1-&gt;4)-Mur2Ac(oyl-L-Ala-gamma-D-Glu-L-Lys-D-Ala-D-Ala)](n+1)-di-trans,octa-cis-undecaprenyl diphosphate + di-trans,octa-cis-undecaprenyl diphosphate + H(+)</text>
        <dbReference type="Rhea" id="RHEA:23708"/>
        <dbReference type="Rhea" id="RHEA-COMP:9602"/>
        <dbReference type="Rhea" id="RHEA-COMP:9603"/>
        <dbReference type="ChEBI" id="CHEBI:15378"/>
        <dbReference type="ChEBI" id="CHEBI:58405"/>
        <dbReference type="ChEBI" id="CHEBI:60033"/>
        <dbReference type="ChEBI" id="CHEBI:78435"/>
        <dbReference type="EC" id="2.4.99.28"/>
    </reaction>
</comment>
<dbReference type="PANTHER" id="PTHR30400:SF0">
    <property type="entry name" value="BIOSYNTHETIC PEPTIDOGLYCAN TRANSGLYCOSYLASE"/>
    <property type="match status" value="1"/>
</dbReference>
<evidence type="ECO:0000313" key="14">
    <source>
        <dbReference type="Proteomes" id="UP000243073"/>
    </source>
</evidence>
<dbReference type="NCBIfam" id="TIGR02070">
    <property type="entry name" value="mono_pep_trsgly"/>
    <property type="match status" value="1"/>
</dbReference>
<dbReference type="InterPro" id="IPR001264">
    <property type="entry name" value="Glyco_trans_51"/>
</dbReference>
<reference evidence="13 14" key="1">
    <citation type="submission" date="2016-07" db="EMBL/GenBank/DDBJ databases">
        <title>Draft Genome Sequence of Oceanisphaera psychrotolerans, isolated from coastal sediment samples.</title>
        <authorList>
            <person name="Zhuo S."/>
            <person name="Ruan Z."/>
        </authorList>
    </citation>
    <scope>NUCLEOTIDE SEQUENCE [LARGE SCALE GENOMIC DNA]</scope>
    <source>
        <strain evidence="13 14">LAM-WHM-ZC</strain>
    </source>
</reference>
<keyword evidence="1 11" id="KW-1003">Cell membrane</keyword>
<dbReference type="GO" id="GO:0005886">
    <property type="term" value="C:plasma membrane"/>
    <property type="evidence" value="ECO:0007669"/>
    <property type="project" value="UniProtKB-SubCell"/>
</dbReference>
<dbReference type="InterPro" id="IPR023346">
    <property type="entry name" value="Lysozyme-like_dom_sf"/>
</dbReference>
<sequence>MLSFLKRCFRWLLGLLILAPLLLTLLYRYVPVPVTPLMVIRLFEGESLSKDWQPSSRLSGHLKMAVIAAEDNKFCRHRGFDWDAFADVFSEFRHQGRLRGGSTITMQTAKNLYLWPGRSVTRKVLEAIYTPMLELILPKDRILTLYLNIAEFGPGIYGAEAAANAYFNTSADRLTRHQAALLAAVLPNPRVYHASRPSTYVQRRATTIGQRMNQLGPLLGCVDR</sequence>
<dbReference type="InterPro" id="IPR011812">
    <property type="entry name" value="Pep_trsgly"/>
</dbReference>
<keyword evidence="7 11" id="KW-0573">Peptidoglycan synthesis</keyword>
<dbReference type="GO" id="GO:0009274">
    <property type="term" value="C:peptidoglycan-based cell wall"/>
    <property type="evidence" value="ECO:0007669"/>
    <property type="project" value="InterPro"/>
</dbReference>
<proteinExistence type="inferred from homology"/>
<comment type="function">
    <text evidence="11">Peptidoglycan polymerase that catalyzes glycan chain elongation from lipid-linked precursors.</text>
</comment>
<dbReference type="Pfam" id="PF00912">
    <property type="entry name" value="Transgly"/>
    <property type="match status" value="1"/>
</dbReference>
<dbReference type="SUPFAM" id="SSF53955">
    <property type="entry name" value="Lysozyme-like"/>
    <property type="match status" value="1"/>
</dbReference>